<evidence type="ECO:0008006" key="3">
    <source>
        <dbReference type="Google" id="ProtNLM"/>
    </source>
</evidence>
<protein>
    <recommendedName>
        <fullName evidence="3">RNase H type-1 domain-containing protein</fullName>
    </recommendedName>
</protein>
<dbReference type="Proteomes" id="UP001590950">
    <property type="component" value="Unassembled WGS sequence"/>
</dbReference>
<name>A0ABR4AIK1_9LECA</name>
<proteinExistence type="predicted"/>
<comment type="caution">
    <text evidence="1">The sequence shown here is derived from an EMBL/GenBank/DDBJ whole genome shotgun (WGS) entry which is preliminary data.</text>
</comment>
<sequence length="78" mass="8406">MNLLVGIDTRATVYAAELHGLVLATSIAGQHLGQKTSLIIFTDNQAAIISSSEPDTQSGQGILRILAIKMDILRWRGM</sequence>
<keyword evidence="2" id="KW-1185">Reference proteome</keyword>
<evidence type="ECO:0000313" key="1">
    <source>
        <dbReference type="EMBL" id="KAL2043253.1"/>
    </source>
</evidence>
<organism evidence="1 2">
    <name type="scientific">Stereocaulon virgatum</name>
    <dbReference type="NCBI Taxonomy" id="373712"/>
    <lineage>
        <taxon>Eukaryota</taxon>
        <taxon>Fungi</taxon>
        <taxon>Dikarya</taxon>
        <taxon>Ascomycota</taxon>
        <taxon>Pezizomycotina</taxon>
        <taxon>Lecanoromycetes</taxon>
        <taxon>OSLEUM clade</taxon>
        <taxon>Lecanoromycetidae</taxon>
        <taxon>Lecanorales</taxon>
        <taxon>Lecanorineae</taxon>
        <taxon>Stereocaulaceae</taxon>
        <taxon>Stereocaulon</taxon>
    </lineage>
</organism>
<gene>
    <name evidence="1" type="ORF">N7G274_004313</name>
</gene>
<reference evidence="1 2" key="1">
    <citation type="submission" date="2024-09" db="EMBL/GenBank/DDBJ databases">
        <title>Rethinking Asexuality: The Enigmatic Case of Functional Sexual Genes in Lepraria (Stereocaulaceae).</title>
        <authorList>
            <person name="Doellman M."/>
            <person name="Sun Y."/>
            <person name="Barcenas-Pena A."/>
            <person name="Lumbsch H.T."/>
            <person name="Grewe F."/>
        </authorList>
    </citation>
    <scope>NUCLEOTIDE SEQUENCE [LARGE SCALE GENOMIC DNA]</scope>
    <source>
        <strain evidence="1 2">Mercado 3170</strain>
    </source>
</reference>
<evidence type="ECO:0000313" key="2">
    <source>
        <dbReference type="Proteomes" id="UP001590950"/>
    </source>
</evidence>
<accession>A0ABR4AIK1</accession>
<dbReference type="EMBL" id="JBEFKJ010000012">
    <property type="protein sequence ID" value="KAL2043253.1"/>
    <property type="molecule type" value="Genomic_DNA"/>
</dbReference>